<reference evidence="2 3" key="1">
    <citation type="journal article" date="2016" name="Front. Microbiol.">
        <title>Comparative Genomics Analysis of Streptomyces Species Reveals Their Adaptation to the Marine Environment and Their Diversity at the Genomic Level.</title>
        <authorList>
            <person name="Tian X."/>
            <person name="Zhang Z."/>
            <person name="Yang T."/>
            <person name="Chen M."/>
            <person name="Li J."/>
            <person name="Chen F."/>
            <person name="Yang J."/>
            <person name="Li W."/>
            <person name="Zhang B."/>
            <person name="Zhang Z."/>
            <person name="Wu J."/>
            <person name="Zhang C."/>
            <person name="Long L."/>
            <person name="Xiao J."/>
        </authorList>
    </citation>
    <scope>NUCLEOTIDE SEQUENCE [LARGE SCALE GENOMIC DNA]</scope>
    <source>
        <strain evidence="2 3">SCSIO M10372</strain>
    </source>
</reference>
<evidence type="ECO:0000313" key="2">
    <source>
        <dbReference type="EMBL" id="OEV18664.1"/>
    </source>
</evidence>
<accession>A0A1E7LR24</accession>
<dbReference type="PATRIC" id="fig|518642.7.peg.5873"/>
<feature type="compositionally biased region" description="Polar residues" evidence="1">
    <location>
        <begin position="15"/>
        <end position="28"/>
    </location>
</feature>
<protein>
    <recommendedName>
        <fullName evidence="4">AG1 protein</fullName>
    </recommendedName>
</protein>
<gene>
    <name evidence="2" type="ORF">AN221_21625</name>
</gene>
<evidence type="ECO:0000256" key="1">
    <source>
        <dbReference type="SAM" id="MobiDB-lite"/>
    </source>
</evidence>
<evidence type="ECO:0000313" key="3">
    <source>
        <dbReference type="Proteomes" id="UP000175971"/>
    </source>
</evidence>
<keyword evidence="3" id="KW-1185">Reference proteome</keyword>
<dbReference type="AlphaFoldDB" id="A0A1E7LR24"/>
<sequence>MTFDDEWAALKADAQNRQSAQMSLNTAGPQPGAPGSRTDPDLVVHQDDLGAVGSEAFRVHGELRKHADLAGAGADKSGAGTTARAAAELQGRNFSAGSELYTTLEVWTSQVKTVLQMCAHISNHLDYSKKSAVNDEVEIAATLKGRNGSAVPVSELLKYVK</sequence>
<evidence type="ECO:0008006" key="4">
    <source>
        <dbReference type="Google" id="ProtNLM"/>
    </source>
</evidence>
<feature type="region of interest" description="Disordered" evidence="1">
    <location>
        <begin position="14"/>
        <end position="39"/>
    </location>
</feature>
<dbReference type="RefSeq" id="WP_070202308.1">
    <property type="nucleotide sequence ID" value="NZ_LJGZ01000091.1"/>
</dbReference>
<dbReference type="Proteomes" id="UP000175971">
    <property type="component" value="Unassembled WGS sequence"/>
</dbReference>
<name>A0A1E7LR24_9ACTN</name>
<proteinExistence type="predicted"/>
<organism evidence="2 3">
    <name type="scientific">Streptomyces nanshensis</name>
    <dbReference type="NCBI Taxonomy" id="518642"/>
    <lineage>
        <taxon>Bacteria</taxon>
        <taxon>Bacillati</taxon>
        <taxon>Actinomycetota</taxon>
        <taxon>Actinomycetes</taxon>
        <taxon>Kitasatosporales</taxon>
        <taxon>Streptomycetaceae</taxon>
        <taxon>Streptomyces</taxon>
    </lineage>
</organism>
<dbReference type="EMBL" id="LJGZ01000091">
    <property type="protein sequence ID" value="OEV18664.1"/>
    <property type="molecule type" value="Genomic_DNA"/>
</dbReference>
<comment type="caution">
    <text evidence="2">The sequence shown here is derived from an EMBL/GenBank/DDBJ whole genome shotgun (WGS) entry which is preliminary data.</text>
</comment>